<feature type="compositionally biased region" description="Low complexity" evidence="2">
    <location>
        <begin position="10"/>
        <end position="25"/>
    </location>
</feature>
<dbReference type="Proteomes" id="UP001368500">
    <property type="component" value="Unassembled WGS sequence"/>
</dbReference>
<sequence>MSRPTRTRKAAPAAAPVDDPSDAPAQTPAHGLMPEAGRANPHGLAAFEPRDLRDPRREDQTVSKANEAIAIRPKRGKLTLLSRRIYNALLYHAQRNGVEQPSYTINLSELIGDARFTSNNTELLKTHIRDMQATTIEWHTSIGEQRQWTSTQLLGTVQIHERGRGVPCTITWSYPEAIRERLVKPAHYTKVFLEISAQMRTYAASVLYELGNRYLTSPGRLTMREDLVWWASVLTGRSDIETVDYRILRRDVIKKALVELDTLNDGFSMEVVEHKRGRKVEQLQFRVVPKAQASLAGMEQGNRNVFDLQLVERIVALGLRRTDAQDLYASTDEGALRAAVEHVEARMRNTGQSPLESPPAYLRDALRKGYAGQGGQAASSGGASATMAQTTSVRPSHAPQMASQAAGTGSSTQIPDGSSARPATAQGSYPGTVAGASAEPVAVAEEIPFQEKLRRLRDDWETSRAQEARERFDAVDEARRQVLMQRFTDERAHELPAPVARSWHKSGLRSRIAIGSFHKWLATEFWPDPVTDVQLLEFALRRSR</sequence>
<evidence type="ECO:0000256" key="2">
    <source>
        <dbReference type="SAM" id="MobiDB-lite"/>
    </source>
</evidence>
<name>A0ABU9B7S8_9BURK</name>
<proteinExistence type="inferred from homology"/>
<evidence type="ECO:0000313" key="5">
    <source>
        <dbReference type="Proteomes" id="UP001368500"/>
    </source>
</evidence>
<reference evidence="4 5" key="1">
    <citation type="submission" date="2024-04" db="EMBL/GenBank/DDBJ databases">
        <title>Novel species of the genus Ideonella isolated from streams.</title>
        <authorList>
            <person name="Lu H."/>
        </authorList>
    </citation>
    <scope>NUCLEOTIDE SEQUENCE [LARGE SCALE GENOMIC DNA]</scope>
    <source>
        <strain evidence="4 5">BYS139W</strain>
    </source>
</reference>
<comment type="caution">
    <text evidence="4">The sequence shown here is derived from an EMBL/GenBank/DDBJ whole genome shotgun (WGS) entry which is preliminary data.</text>
</comment>
<dbReference type="SUPFAM" id="SSF46785">
    <property type="entry name" value="Winged helix' DNA-binding domain"/>
    <property type="match status" value="1"/>
</dbReference>
<evidence type="ECO:0000259" key="3">
    <source>
        <dbReference type="Pfam" id="PF01051"/>
    </source>
</evidence>
<accession>A0ABU9B7S8</accession>
<feature type="region of interest" description="Disordered" evidence="2">
    <location>
        <begin position="1"/>
        <end position="61"/>
    </location>
</feature>
<evidence type="ECO:0000313" key="4">
    <source>
        <dbReference type="EMBL" id="MEK8025931.1"/>
    </source>
</evidence>
<feature type="compositionally biased region" description="Low complexity" evidence="2">
    <location>
        <begin position="376"/>
        <end position="392"/>
    </location>
</feature>
<keyword evidence="5" id="KW-1185">Reference proteome</keyword>
<evidence type="ECO:0000256" key="1">
    <source>
        <dbReference type="ARBA" id="ARBA00038283"/>
    </source>
</evidence>
<dbReference type="Gene3D" id="1.10.10.10">
    <property type="entry name" value="Winged helix-like DNA-binding domain superfamily/Winged helix DNA-binding domain"/>
    <property type="match status" value="1"/>
</dbReference>
<gene>
    <name evidence="4" type="ORF">AACH11_08150</name>
</gene>
<dbReference type="Pfam" id="PF21205">
    <property type="entry name" value="Rep3_C"/>
    <property type="match status" value="1"/>
</dbReference>
<dbReference type="RefSeq" id="WP_341373716.1">
    <property type="nucleotide sequence ID" value="NZ_JBBUTF010000006.1"/>
</dbReference>
<feature type="compositionally biased region" description="Basic and acidic residues" evidence="2">
    <location>
        <begin position="48"/>
        <end position="61"/>
    </location>
</feature>
<protein>
    <submittedName>
        <fullName evidence="4">RepB family plasmid replication initiator protein</fullName>
    </submittedName>
</protein>
<dbReference type="EMBL" id="JBBUTF010000006">
    <property type="protein sequence ID" value="MEK8025931.1"/>
    <property type="molecule type" value="Genomic_DNA"/>
</dbReference>
<dbReference type="Pfam" id="PF01051">
    <property type="entry name" value="Rep3_N"/>
    <property type="match status" value="1"/>
</dbReference>
<organism evidence="4 5">
    <name type="scientific">Pseudaquabacterium rugosum</name>
    <dbReference type="NCBI Taxonomy" id="2984194"/>
    <lineage>
        <taxon>Bacteria</taxon>
        <taxon>Pseudomonadati</taxon>
        <taxon>Pseudomonadota</taxon>
        <taxon>Betaproteobacteria</taxon>
        <taxon>Burkholderiales</taxon>
        <taxon>Sphaerotilaceae</taxon>
        <taxon>Pseudaquabacterium</taxon>
    </lineage>
</organism>
<feature type="compositionally biased region" description="Polar residues" evidence="2">
    <location>
        <begin position="401"/>
        <end position="416"/>
    </location>
</feature>
<feature type="region of interest" description="Disordered" evidence="2">
    <location>
        <begin position="371"/>
        <end position="434"/>
    </location>
</feature>
<dbReference type="InterPro" id="IPR000525">
    <property type="entry name" value="Initiator_Rep_WH1"/>
</dbReference>
<feature type="domain" description="Initiator Rep protein WH1" evidence="3">
    <location>
        <begin position="62"/>
        <end position="210"/>
    </location>
</feature>
<dbReference type="InterPro" id="IPR036388">
    <property type="entry name" value="WH-like_DNA-bd_sf"/>
</dbReference>
<comment type="similarity">
    <text evidence="1">Belongs to the initiator RepB protein family.</text>
</comment>
<dbReference type="InterPro" id="IPR036390">
    <property type="entry name" value="WH_DNA-bd_sf"/>
</dbReference>